<evidence type="ECO:0000256" key="1">
    <source>
        <dbReference type="ARBA" id="ARBA00004651"/>
    </source>
</evidence>
<evidence type="ECO:0000313" key="7">
    <source>
        <dbReference type="EMBL" id="SKC38109.1"/>
    </source>
</evidence>
<dbReference type="GO" id="GO:0005886">
    <property type="term" value="C:plasma membrane"/>
    <property type="evidence" value="ECO:0007669"/>
    <property type="project" value="UniProtKB-SubCell"/>
</dbReference>
<feature type="transmembrane region" description="Helical" evidence="5">
    <location>
        <begin position="21"/>
        <end position="42"/>
    </location>
</feature>
<dbReference type="PRINTS" id="PR01988">
    <property type="entry name" value="EXPORTERBACE"/>
</dbReference>
<dbReference type="Proteomes" id="UP000190857">
    <property type="component" value="Unassembled WGS sequence"/>
</dbReference>
<dbReference type="STRING" id="123320.SAMN06309945_0408"/>
<evidence type="ECO:0000313" key="8">
    <source>
        <dbReference type="Proteomes" id="UP000190857"/>
    </source>
</evidence>
<keyword evidence="2 5" id="KW-0812">Transmembrane</keyword>
<accession>A0A1T5IG47</accession>
<dbReference type="OrthoDB" id="9809599at2"/>
<keyword evidence="8" id="KW-1185">Reference proteome</keyword>
<dbReference type="InterPro" id="IPR011701">
    <property type="entry name" value="MFS"/>
</dbReference>
<dbReference type="PROSITE" id="PS50850">
    <property type="entry name" value="MFS"/>
    <property type="match status" value="1"/>
</dbReference>
<dbReference type="Gene3D" id="1.20.1250.20">
    <property type="entry name" value="MFS general substrate transporter like domains"/>
    <property type="match status" value="2"/>
</dbReference>
<evidence type="ECO:0000256" key="3">
    <source>
        <dbReference type="ARBA" id="ARBA00022989"/>
    </source>
</evidence>
<evidence type="ECO:0000256" key="4">
    <source>
        <dbReference type="ARBA" id="ARBA00023136"/>
    </source>
</evidence>
<feature type="domain" description="Major facilitator superfamily (MFS) profile" evidence="6">
    <location>
        <begin position="18"/>
        <end position="414"/>
    </location>
</feature>
<feature type="transmembrane region" description="Helical" evidence="5">
    <location>
        <begin position="270"/>
        <end position="291"/>
    </location>
</feature>
<feature type="transmembrane region" description="Helical" evidence="5">
    <location>
        <begin position="174"/>
        <end position="193"/>
    </location>
</feature>
<feature type="transmembrane region" description="Helical" evidence="5">
    <location>
        <begin position="112"/>
        <end position="132"/>
    </location>
</feature>
<feature type="transmembrane region" description="Helical" evidence="5">
    <location>
        <begin position="303"/>
        <end position="325"/>
    </location>
</feature>
<keyword evidence="3 5" id="KW-1133">Transmembrane helix</keyword>
<gene>
    <name evidence="7" type="ORF">SAMN06309945_0408</name>
</gene>
<dbReference type="InterPro" id="IPR051788">
    <property type="entry name" value="MFS_Transporter"/>
</dbReference>
<dbReference type="SUPFAM" id="SSF103473">
    <property type="entry name" value="MFS general substrate transporter"/>
    <property type="match status" value="1"/>
</dbReference>
<organism evidence="7 8">
    <name type="scientific">Okibacterium fritillariae</name>
    <dbReference type="NCBI Taxonomy" id="123320"/>
    <lineage>
        <taxon>Bacteria</taxon>
        <taxon>Bacillati</taxon>
        <taxon>Actinomycetota</taxon>
        <taxon>Actinomycetes</taxon>
        <taxon>Micrococcales</taxon>
        <taxon>Microbacteriaceae</taxon>
        <taxon>Okibacterium</taxon>
    </lineage>
</organism>
<feature type="transmembrane region" description="Helical" evidence="5">
    <location>
        <begin position="331"/>
        <end position="350"/>
    </location>
</feature>
<dbReference type="AlphaFoldDB" id="A0A1T5IG47"/>
<name>A0A1T5IG47_9MICO</name>
<dbReference type="EMBL" id="FUZP01000001">
    <property type="protein sequence ID" value="SKC38109.1"/>
    <property type="molecule type" value="Genomic_DNA"/>
</dbReference>
<evidence type="ECO:0000256" key="2">
    <source>
        <dbReference type="ARBA" id="ARBA00022692"/>
    </source>
</evidence>
<feature type="transmembrane region" description="Helical" evidence="5">
    <location>
        <begin position="86"/>
        <end position="106"/>
    </location>
</feature>
<comment type="subcellular location">
    <subcellularLocation>
        <location evidence="1">Cell membrane</location>
        <topology evidence="1">Multi-pass membrane protein</topology>
    </subcellularLocation>
</comment>
<dbReference type="InterPro" id="IPR022324">
    <property type="entry name" value="Bacilysin_exporter_BacE_put"/>
</dbReference>
<evidence type="ECO:0000259" key="6">
    <source>
        <dbReference type="PROSITE" id="PS50850"/>
    </source>
</evidence>
<proteinExistence type="predicted"/>
<dbReference type="CDD" id="cd17393">
    <property type="entry name" value="MFS_MosC_like"/>
    <property type="match status" value="1"/>
</dbReference>
<evidence type="ECO:0000256" key="5">
    <source>
        <dbReference type="SAM" id="Phobius"/>
    </source>
</evidence>
<dbReference type="PANTHER" id="PTHR23514:SF13">
    <property type="entry name" value="INNER MEMBRANE PROTEIN YBJJ"/>
    <property type="match status" value="1"/>
</dbReference>
<sequence length="415" mass="42515">MSEQTPLKARPRRELSAWRNAIFVVFALSGLSVSTWVARLPAIRDGLGLSTGEIGLLILGMSAGSIVGLIAAQLIMGRFGPRRGMVFSLVTVSVGLALIGSGAVLFEAPAVVLVGLIFFGFGNGAVDVMMNVEGAAAEKEIGKTVLPLMHASFSLGTVIGAGIGAAMAALGVSVLWHTLGMAALIAVVIVFTVRYVPVSDELGDGGGADAGAATSMNRPSLGERLRAGLAVWKDGRLIMIGIIMLGMAFAEGSANDWLTLAVVDGYDTTNATGALVFSVFVVAMTVGRVVGGPLIDRFGRVPVLRVSALSAVVGLALFILSPVLWVAVVGTVLWGLGSALGFPVGMSAAADDSRNAAARVSAVAMIGYFAFLVGPPVIGLLGEHIGLLNALFLVLGLVVMAGLASPAAREQQPRR</sequence>
<dbReference type="InterPro" id="IPR020846">
    <property type="entry name" value="MFS_dom"/>
</dbReference>
<feature type="transmembrane region" description="Helical" evidence="5">
    <location>
        <begin position="387"/>
        <end position="408"/>
    </location>
</feature>
<dbReference type="RefSeq" id="WP_079726630.1">
    <property type="nucleotide sequence ID" value="NZ_FUZP01000001.1"/>
</dbReference>
<feature type="transmembrane region" description="Helical" evidence="5">
    <location>
        <begin position="362"/>
        <end position="381"/>
    </location>
</feature>
<dbReference type="InterPro" id="IPR036259">
    <property type="entry name" value="MFS_trans_sf"/>
</dbReference>
<feature type="transmembrane region" description="Helical" evidence="5">
    <location>
        <begin position="144"/>
        <end position="168"/>
    </location>
</feature>
<keyword evidence="4 5" id="KW-0472">Membrane</keyword>
<reference evidence="7 8" key="1">
    <citation type="submission" date="2017-02" db="EMBL/GenBank/DDBJ databases">
        <authorList>
            <person name="Peterson S.W."/>
        </authorList>
    </citation>
    <scope>NUCLEOTIDE SEQUENCE [LARGE SCALE GENOMIC DNA]</scope>
    <source>
        <strain evidence="7 8">VKM Ac-2059</strain>
    </source>
</reference>
<dbReference type="GO" id="GO:0022857">
    <property type="term" value="F:transmembrane transporter activity"/>
    <property type="evidence" value="ECO:0007669"/>
    <property type="project" value="InterPro"/>
</dbReference>
<dbReference type="PANTHER" id="PTHR23514">
    <property type="entry name" value="BYPASS OF STOP CODON PROTEIN 6"/>
    <property type="match status" value="1"/>
</dbReference>
<feature type="transmembrane region" description="Helical" evidence="5">
    <location>
        <begin position="54"/>
        <end position="74"/>
    </location>
</feature>
<feature type="transmembrane region" description="Helical" evidence="5">
    <location>
        <begin position="234"/>
        <end position="250"/>
    </location>
</feature>
<protein>
    <submittedName>
        <fullName evidence="7">Fucose permease</fullName>
    </submittedName>
</protein>
<dbReference type="Pfam" id="PF07690">
    <property type="entry name" value="MFS_1"/>
    <property type="match status" value="1"/>
</dbReference>